<evidence type="ECO:0000256" key="1">
    <source>
        <dbReference type="ARBA" id="ARBA00004141"/>
    </source>
</evidence>
<dbReference type="AlphaFoldDB" id="A0A0D3GB63"/>
<dbReference type="Pfam" id="PF03547">
    <property type="entry name" value="Mem_trans"/>
    <property type="match status" value="2"/>
</dbReference>
<dbReference type="PANTHER" id="PTHR31752:SF16">
    <property type="entry name" value="AUXIN EFFLUX CARRIER COMPONENT 3B-RELATED"/>
    <property type="match status" value="1"/>
</dbReference>
<feature type="transmembrane region" description="Helical" evidence="8">
    <location>
        <begin position="570"/>
        <end position="588"/>
    </location>
</feature>
<feature type="transmembrane region" description="Helical" evidence="8">
    <location>
        <begin position="40"/>
        <end position="59"/>
    </location>
</feature>
<feature type="region of interest" description="Disordered" evidence="9">
    <location>
        <begin position="485"/>
        <end position="514"/>
    </location>
</feature>
<feature type="transmembrane region" description="Helical" evidence="8">
    <location>
        <begin position="629"/>
        <end position="649"/>
    </location>
</feature>
<dbReference type="InterPro" id="IPR014024">
    <property type="entry name" value="Auxin_eff_plant"/>
</dbReference>
<evidence type="ECO:0000313" key="11">
    <source>
        <dbReference type="Proteomes" id="UP000026960"/>
    </source>
</evidence>
<evidence type="ECO:0000256" key="9">
    <source>
        <dbReference type="SAM" id="MobiDB-lite"/>
    </source>
</evidence>
<dbReference type="GO" id="GO:0005886">
    <property type="term" value="C:plasma membrane"/>
    <property type="evidence" value="ECO:0007669"/>
    <property type="project" value="TreeGrafter"/>
</dbReference>
<feature type="transmembrane region" description="Helical" evidence="8">
    <location>
        <begin position="232"/>
        <end position="251"/>
    </location>
</feature>
<feature type="transmembrane region" description="Helical" evidence="8">
    <location>
        <begin position="71"/>
        <end position="90"/>
    </location>
</feature>
<comment type="similarity">
    <text evidence="2 8">Belongs to the auxin efflux carrier (TC 2.A.69.1) family.</text>
</comment>
<comment type="function">
    <text evidence="8">May act as a component of the auxin efflux carrier.</text>
</comment>
<keyword evidence="6 8" id="KW-0472">Membrane</keyword>
<feature type="transmembrane region" description="Helical" evidence="8">
    <location>
        <begin position="110"/>
        <end position="131"/>
    </location>
</feature>
<evidence type="ECO:0000256" key="2">
    <source>
        <dbReference type="ARBA" id="ARBA00009177"/>
    </source>
</evidence>
<feature type="transmembrane region" description="Helical" evidence="8">
    <location>
        <begin position="600"/>
        <end position="623"/>
    </location>
</feature>
<evidence type="ECO:0000256" key="3">
    <source>
        <dbReference type="ARBA" id="ARBA00022448"/>
    </source>
</evidence>
<name>A0A0D3GB63_9ORYZ</name>
<keyword evidence="3 8" id="KW-0813">Transport</keyword>
<dbReference type="PaxDb" id="65489-OBART05G26800.2"/>
<dbReference type="GO" id="GO:0009926">
    <property type="term" value="P:auxin polar transport"/>
    <property type="evidence" value="ECO:0007669"/>
    <property type="project" value="TreeGrafter"/>
</dbReference>
<feature type="compositionally biased region" description="Polar residues" evidence="9">
    <location>
        <begin position="376"/>
        <end position="385"/>
    </location>
</feature>
<feature type="compositionally biased region" description="Low complexity" evidence="9">
    <location>
        <begin position="488"/>
        <end position="500"/>
    </location>
</feature>
<evidence type="ECO:0000313" key="10">
    <source>
        <dbReference type="EnsemblPlants" id="OBART05G26800.2"/>
    </source>
</evidence>
<organism evidence="10">
    <name type="scientific">Oryza barthii</name>
    <dbReference type="NCBI Taxonomy" id="65489"/>
    <lineage>
        <taxon>Eukaryota</taxon>
        <taxon>Viridiplantae</taxon>
        <taxon>Streptophyta</taxon>
        <taxon>Embryophyta</taxon>
        <taxon>Tracheophyta</taxon>
        <taxon>Spermatophyta</taxon>
        <taxon>Magnoliopsida</taxon>
        <taxon>Liliopsida</taxon>
        <taxon>Poales</taxon>
        <taxon>Poaceae</taxon>
        <taxon>BOP clade</taxon>
        <taxon>Oryzoideae</taxon>
        <taxon>Oryzeae</taxon>
        <taxon>Oryzinae</taxon>
        <taxon>Oryza</taxon>
    </lineage>
</organism>
<evidence type="ECO:0000256" key="8">
    <source>
        <dbReference type="RuleBase" id="RU362108"/>
    </source>
</evidence>
<keyword evidence="5 8" id="KW-1133">Transmembrane helix</keyword>
<dbReference type="NCBIfam" id="TIGR00946">
    <property type="entry name" value="2a69"/>
    <property type="match status" value="1"/>
</dbReference>
<reference evidence="10" key="1">
    <citation type="journal article" date="2009" name="Rice">
        <title>De Novo Next Generation Sequencing of Plant Genomes.</title>
        <authorList>
            <person name="Rounsley S."/>
            <person name="Marri P.R."/>
            <person name="Yu Y."/>
            <person name="He R."/>
            <person name="Sisneros N."/>
            <person name="Goicoechea J.L."/>
            <person name="Lee S.J."/>
            <person name="Angelova A."/>
            <person name="Kudrna D."/>
            <person name="Luo M."/>
            <person name="Affourtit J."/>
            <person name="Desany B."/>
            <person name="Knight J."/>
            <person name="Niazi F."/>
            <person name="Egholm M."/>
            <person name="Wing R.A."/>
        </authorList>
    </citation>
    <scope>NUCLEOTIDE SEQUENCE [LARGE SCALE GENOMIC DNA]</scope>
    <source>
        <strain evidence="10">cv. IRGC 105608</strain>
    </source>
</reference>
<feature type="transmembrane region" description="Helical" evidence="8">
    <location>
        <begin position="656"/>
        <end position="680"/>
    </location>
</feature>
<dbReference type="GO" id="GO:0009734">
    <property type="term" value="P:auxin-activated signaling pathway"/>
    <property type="evidence" value="ECO:0007669"/>
    <property type="project" value="UniProtKB-UniRule"/>
</dbReference>
<keyword evidence="7 8" id="KW-0927">Auxin signaling pathway</keyword>
<dbReference type="PANTHER" id="PTHR31752">
    <property type="entry name" value="AUXIN EFFLUX CARRIER COMPONENT 1B-RELATED"/>
    <property type="match status" value="1"/>
</dbReference>
<accession>A0A0D3GB63</accession>
<dbReference type="InterPro" id="IPR051107">
    <property type="entry name" value="Auxin_Efflux_Carrier"/>
</dbReference>
<dbReference type="InterPro" id="IPR004776">
    <property type="entry name" value="Mem_transp_PIN-like"/>
</dbReference>
<keyword evidence="4 8" id="KW-0812">Transmembrane</keyword>
<keyword evidence="11" id="KW-1185">Reference proteome</keyword>
<dbReference type="Gramene" id="OBART05G26800.2">
    <property type="protein sequence ID" value="OBART05G26800.2"/>
    <property type="gene ID" value="OBART05G26800"/>
</dbReference>
<evidence type="ECO:0000256" key="7">
    <source>
        <dbReference type="ARBA" id="ARBA00023294"/>
    </source>
</evidence>
<feature type="transmembrane region" description="Helical" evidence="8">
    <location>
        <begin position="138"/>
        <end position="158"/>
    </location>
</feature>
<dbReference type="GO" id="GO:0010329">
    <property type="term" value="F:auxin efflux transmembrane transporter activity"/>
    <property type="evidence" value="ECO:0007669"/>
    <property type="project" value="TreeGrafter"/>
</dbReference>
<feature type="region of interest" description="Disordered" evidence="9">
    <location>
        <begin position="437"/>
        <end position="467"/>
    </location>
</feature>
<proteinExistence type="inferred from homology"/>
<feature type="compositionally biased region" description="Polar residues" evidence="9">
    <location>
        <begin position="336"/>
        <end position="347"/>
    </location>
</feature>
<evidence type="ECO:0000256" key="4">
    <source>
        <dbReference type="ARBA" id="ARBA00022692"/>
    </source>
</evidence>
<dbReference type="STRING" id="65489.A0A0D3GB63"/>
<feature type="region of interest" description="Disordered" evidence="9">
    <location>
        <begin position="376"/>
        <end position="406"/>
    </location>
</feature>
<dbReference type="Proteomes" id="UP000026960">
    <property type="component" value="Chromosome 5"/>
</dbReference>
<dbReference type="eggNOG" id="ENOG502QRM7">
    <property type="taxonomic scope" value="Eukaryota"/>
</dbReference>
<evidence type="ECO:0000256" key="6">
    <source>
        <dbReference type="ARBA" id="ARBA00023136"/>
    </source>
</evidence>
<evidence type="ECO:0000256" key="5">
    <source>
        <dbReference type="ARBA" id="ARBA00022989"/>
    </source>
</evidence>
<dbReference type="EnsemblPlants" id="OBART05G26800.2">
    <property type="protein sequence ID" value="OBART05G26800.2"/>
    <property type="gene ID" value="OBART05G26800"/>
</dbReference>
<sequence length="684" mass="72817">MISWHELYMVLSAVVPLYVAMMVAYGSVRWWGVLTPEQCSGINRFVAVIAVPLLSFHFISSSDPYAMNLRFVAADTLQKVLVLAALAAWSRFPARFVPPAWPPLDCSITLFSVSTLPNTLVIGIPLLVSMYGPYSGDLMVQIVVLQSIVWYTLLLFLFEFRAARVLIAAQFPDTAASIAAVHVDPDVVSLEGSQAEAHAEVAPDGRLRMVVCRSSVSRRSAAAAATPRASNLTGIVVLQSIVWYTLLLFLFEFRAARVLIAAQFPDTAASIAAVHVDPDVVSLEGSQAEAHAEVAPDGRLRMVVCRSSVSRRSAAAAATPRASNLTGVEIYSISSSRNATPRGSTFTLADIPGHQPPNSALRASSFGAADLFSLHSSSRQHTPRPSSFDEHAAARARASATVAPTNDLKDTHMIEWSSGASAASEVTGLPVFRSGRETRRLVPSDAPSIASSRVIRPPPGATGGERAASFNKAVGGQDELAKLEAGAKTEQQTTAVTTTTKGGGAEGAERARGQQNAPGGVMLRLILTTVWRRLIRNPNTYASLIGLTWSLIAFRFHITMPIIVAKSISILSDAGLGMAMFSLGLFMATQPKIIACGYSVAAASMGVRFFFGPAIMAAASAAVGIRGTLLRIAIVQAALPQGIVPFVFAKEYNLHATILCTLVIFGMLIALPITLVYYIILGLL</sequence>
<protein>
    <recommendedName>
        <fullName evidence="8">Auxin efflux carrier component</fullName>
    </recommendedName>
</protein>
<feature type="region of interest" description="Disordered" evidence="9">
    <location>
        <begin position="336"/>
        <end position="362"/>
    </location>
</feature>
<dbReference type="GO" id="GO:0005783">
    <property type="term" value="C:endoplasmic reticulum"/>
    <property type="evidence" value="ECO:0007669"/>
    <property type="project" value="TreeGrafter"/>
</dbReference>
<feature type="transmembrane region" description="Helical" evidence="8">
    <location>
        <begin position="7"/>
        <end position="28"/>
    </location>
</feature>
<comment type="subcellular location">
    <subcellularLocation>
        <location evidence="1 8">Membrane</location>
        <topology evidence="1 8">Multi-pass membrane protein</topology>
    </subcellularLocation>
</comment>
<reference evidence="10" key="2">
    <citation type="submission" date="2015-03" db="UniProtKB">
        <authorList>
            <consortium name="EnsemblPlants"/>
        </authorList>
    </citation>
    <scope>IDENTIFICATION</scope>
</reference>